<dbReference type="PANTHER" id="PTHR31606:SF1">
    <property type="entry name" value="WW DOMAIN BINDING PROTEIN 2, ISOFORM E"/>
    <property type="match status" value="1"/>
</dbReference>
<dbReference type="AlphaFoldDB" id="A0A167QUS4"/>
<gene>
    <name evidence="2" type="ORF">CALVIDRAFT_533905</name>
</gene>
<evidence type="ECO:0000313" key="3">
    <source>
        <dbReference type="Proteomes" id="UP000076738"/>
    </source>
</evidence>
<dbReference type="InterPro" id="IPR044852">
    <property type="entry name" value="WBP2-like"/>
</dbReference>
<reference evidence="2 3" key="1">
    <citation type="journal article" date="2016" name="Mol. Biol. Evol.">
        <title>Comparative Genomics of Early-Diverging Mushroom-Forming Fungi Provides Insights into the Origins of Lignocellulose Decay Capabilities.</title>
        <authorList>
            <person name="Nagy L.G."/>
            <person name="Riley R."/>
            <person name="Tritt A."/>
            <person name="Adam C."/>
            <person name="Daum C."/>
            <person name="Floudas D."/>
            <person name="Sun H."/>
            <person name="Yadav J.S."/>
            <person name="Pangilinan J."/>
            <person name="Larsson K.H."/>
            <person name="Matsuura K."/>
            <person name="Barry K."/>
            <person name="Labutti K."/>
            <person name="Kuo R."/>
            <person name="Ohm R.A."/>
            <person name="Bhattacharya S.S."/>
            <person name="Shirouzu T."/>
            <person name="Yoshinaga Y."/>
            <person name="Martin F.M."/>
            <person name="Grigoriev I.V."/>
            <person name="Hibbett D.S."/>
        </authorList>
    </citation>
    <scope>NUCLEOTIDE SEQUENCE [LARGE SCALE GENOMIC DNA]</scope>
    <source>
        <strain evidence="2 3">TUFC12733</strain>
    </source>
</reference>
<dbReference type="EMBL" id="KV417270">
    <property type="protein sequence ID" value="KZP00261.1"/>
    <property type="molecule type" value="Genomic_DNA"/>
</dbReference>
<evidence type="ECO:0000256" key="1">
    <source>
        <dbReference type="SAM" id="MobiDB-lite"/>
    </source>
</evidence>
<evidence type="ECO:0000313" key="2">
    <source>
        <dbReference type="EMBL" id="KZP00261.1"/>
    </source>
</evidence>
<name>A0A167QUS4_CALVF</name>
<dbReference type="SUPFAM" id="SSF50729">
    <property type="entry name" value="PH domain-like"/>
    <property type="match status" value="1"/>
</dbReference>
<evidence type="ECO:0008006" key="4">
    <source>
        <dbReference type="Google" id="ProtNLM"/>
    </source>
</evidence>
<keyword evidence="3" id="KW-1185">Reference proteome</keyword>
<dbReference type="PANTHER" id="PTHR31606">
    <property type="entry name" value="WW DOMAIN BINDING PROTEIN 2, ISOFORM E"/>
    <property type="match status" value="1"/>
</dbReference>
<sequence>MSLNSVVLDPGSGEPVLLPDETMVESLEGVELTFIPEDPTAPGGASGNPVLKKTIAAGGIWLSTQRIVFVPSSETDAGYKSFSLPMSAIVSTSYEQPNTDSNHFVLDFKHAPGGTLTPGTRAELRLKGPGRGLLEFNDAVEKTRERWRYMSMPKEDELLDEEPEGLGADLPPSYGNRGPTPSAPPGYEA</sequence>
<dbReference type="GO" id="GO:0031490">
    <property type="term" value="F:chromatin DNA binding"/>
    <property type="evidence" value="ECO:0007669"/>
    <property type="project" value="TreeGrafter"/>
</dbReference>
<dbReference type="GO" id="GO:0005634">
    <property type="term" value="C:nucleus"/>
    <property type="evidence" value="ECO:0007669"/>
    <property type="project" value="TreeGrafter"/>
</dbReference>
<protein>
    <recommendedName>
        <fullName evidence="4">GRAM domain-containing protein</fullName>
    </recommendedName>
</protein>
<accession>A0A167QUS4</accession>
<dbReference type="STRING" id="1330018.A0A167QUS4"/>
<proteinExistence type="predicted"/>
<organism evidence="2 3">
    <name type="scientific">Calocera viscosa (strain TUFC12733)</name>
    <dbReference type="NCBI Taxonomy" id="1330018"/>
    <lineage>
        <taxon>Eukaryota</taxon>
        <taxon>Fungi</taxon>
        <taxon>Dikarya</taxon>
        <taxon>Basidiomycota</taxon>
        <taxon>Agaricomycotina</taxon>
        <taxon>Dacrymycetes</taxon>
        <taxon>Dacrymycetales</taxon>
        <taxon>Dacrymycetaceae</taxon>
        <taxon>Calocera</taxon>
    </lineage>
</organism>
<feature type="region of interest" description="Disordered" evidence="1">
    <location>
        <begin position="153"/>
        <end position="189"/>
    </location>
</feature>
<dbReference type="OrthoDB" id="1259151at2759"/>
<dbReference type="Proteomes" id="UP000076738">
    <property type="component" value="Unassembled WGS sequence"/>
</dbReference>
<dbReference type="GO" id="GO:0003713">
    <property type="term" value="F:transcription coactivator activity"/>
    <property type="evidence" value="ECO:0007669"/>
    <property type="project" value="InterPro"/>
</dbReference>